<evidence type="ECO:0000259" key="10">
    <source>
        <dbReference type="PROSITE" id="PS50011"/>
    </source>
</evidence>
<feature type="transmembrane region" description="Helical" evidence="9">
    <location>
        <begin position="1403"/>
        <end position="1425"/>
    </location>
</feature>
<evidence type="ECO:0000256" key="5">
    <source>
        <dbReference type="ARBA" id="ARBA00023306"/>
    </source>
</evidence>
<feature type="compositionally biased region" description="Polar residues" evidence="8">
    <location>
        <begin position="1522"/>
        <end position="1533"/>
    </location>
</feature>
<evidence type="ECO:0000256" key="4">
    <source>
        <dbReference type="ARBA" id="ARBA00023212"/>
    </source>
</evidence>
<dbReference type="Pfam" id="PF07714">
    <property type="entry name" value="PK_Tyr_Ser-Thr"/>
    <property type="match status" value="1"/>
</dbReference>
<organism evidence="11 12">
    <name type="scientific">Chlamydomonas incerta</name>
    <dbReference type="NCBI Taxonomy" id="51695"/>
    <lineage>
        <taxon>Eukaryota</taxon>
        <taxon>Viridiplantae</taxon>
        <taxon>Chlorophyta</taxon>
        <taxon>core chlorophytes</taxon>
        <taxon>Chlorophyceae</taxon>
        <taxon>CS clade</taxon>
        <taxon>Chlamydomonadales</taxon>
        <taxon>Chlamydomonadaceae</taxon>
        <taxon>Chlamydomonas</taxon>
    </lineage>
</organism>
<dbReference type="PROSITE" id="PS00107">
    <property type="entry name" value="PROTEIN_KINASE_ATP"/>
    <property type="match status" value="1"/>
</dbReference>
<protein>
    <recommendedName>
        <fullName evidence="10">Protein kinase domain-containing protein</fullName>
    </recommendedName>
</protein>
<dbReference type="Pfam" id="PF00069">
    <property type="entry name" value="Pkinase"/>
    <property type="match status" value="1"/>
</dbReference>
<comment type="subcellular location">
    <subcellularLocation>
        <location evidence="1">Cytoplasm</location>
        <location evidence="1">Cytoskeleton</location>
        <location evidence="1">Microtubule organizing center</location>
        <location evidence="1">Centrosome</location>
    </subcellularLocation>
</comment>
<gene>
    <name evidence="11" type="ORF">HXX76_000208</name>
</gene>
<feature type="compositionally biased region" description="Gly residues" evidence="8">
    <location>
        <begin position="1590"/>
        <end position="1601"/>
    </location>
</feature>
<keyword evidence="6" id="KW-0067">ATP-binding</keyword>
<dbReference type="InterPro" id="IPR000719">
    <property type="entry name" value="Prot_kinase_dom"/>
</dbReference>
<comment type="caution">
    <text evidence="11">The sequence shown here is derived from an EMBL/GenBank/DDBJ whole genome shotgun (WGS) entry which is preliminary data.</text>
</comment>
<feature type="compositionally biased region" description="Polar residues" evidence="8">
    <location>
        <begin position="1469"/>
        <end position="1482"/>
    </location>
</feature>
<keyword evidence="4" id="KW-0206">Cytoskeleton</keyword>
<dbReference type="SUPFAM" id="SSF56112">
    <property type="entry name" value="Protein kinase-like (PK-like)"/>
    <property type="match status" value="1"/>
</dbReference>
<dbReference type="CDD" id="cd10142">
    <property type="entry name" value="HD_SAS6_N"/>
    <property type="match status" value="1"/>
</dbReference>
<proteinExistence type="predicted"/>
<evidence type="ECO:0000313" key="11">
    <source>
        <dbReference type="EMBL" id="KAG2445597.1"/>
    </source>
</evidence>
<keyword evidence="3 7" id="KW-0175">Coiled coil</keyword>
<dbReference type="InterPro" id="IPR017441">
    <property type="entry name" value="Protein_kinase_ATP_BS"/>
</dbReference>
<dbReference type="InterPro" id="IPR038558">
    <property type="entry name" value="SAS-6_N_sf"/>
</dbReference>
<feature type="binding site" evidence="6">
    <location>
        <position position="1688"/>
    </location>
    <ligand>
        <name>ATP</name>
        <dbReference type="ChEBI" id="CHEBI:30616"/>
    </ligand>
</feature>
<dbReference type="PANTHER" id="PTHR44281">
    <property type="entry name" value="SPINDLE ASSEMBLY ABNORMAL PROTEIN 6 HOMOLOG"/>
    <property type="match status" value="1"/>
</dbReference>
<dbReference type="InterPro" id="IPR032396">
    <property type="entry name" value="SAS-6_N"/>
</dbReference>
<keyword evidence="9" id="KW-1133">Transmembrane helix</keyword>
<dbReference type="Gene3D" id="2.170.210.20">
    <property type="entry name" value="Spindle assembly abnormal protein 6, N-terminal domain"/>
    <property type="match status" value="1"/>
</dbReference>
<evidence type="ECO:0000256" key="1">
    <source>
        <dbReference type="ARBA" id="ARBA00004300"/>
    </source>
</evidence>
<name>A0A836B2F9_CHLIN</name>
<keyword evidence="6" id="KW-0547">Nucleotide-binding</keyword>
<dbReference type="InterPro" id="IPR054755">
    <property type="entry name" value="Sas-6-like_oligomerization"/>
</dbReference>
<feature type="region of interest" description="Disordered" evidence="8">
    <location>
        <begin position="1838"/>
        <end position="1902"/>
    </location>
</feature>
<feature type="region of interest" description="Disordered" evidence="8">
    <location>
        <begin position="1516"/>
        <end position="1636"/>
    </location>
</feature>
<dbReference type="EMBL" id="JAEHOC010000001">
    <property type="protein sequence ID" value="KAG2445597.1"/>
    <property type="molecule type" value="Genomic_DNA"/>
</dbReference>
<evidence type="ECO:0000256" key="6">
    <source>
        <dbReference type="PROSITE-ProRule" id="PRU10141"/>
    </source>
</evidence>
<feature type="compositionally biased region" description="Polar residues" evidence="8">
    <location>
        <begin position="1574"/>
        <end position="1584"/>
    </location>
</feature>
<keyword evidence="5" id="KW-0131">Cell cycle</keyword>
<evidence type="ECO:0000313" key="12">
    <source>
        <dbReference type="Proteomes" id="UP000650467"/>
    </source>
</evidence>
<accession>A0A836B2F9</accession>
<dbReference type="PROSITE" id="PS50011">
    <property type="entry name" value="PROTEIN_KINASE_DOM"/>
    <property type="match status" value="1"/>
</dbReference>
<evidence type="ECO:0000256" key="3">
    <source>
        <dbReference type="ARBA" id="ARBA00023054"/>
    </source>
</evidence>
<feature type="region of interest" description="Disordered" evidence="8">
    <location>
        <begin position="1449"/>
        <end position="1486"/>
    </location>
</feature>
<keyword evidence="9" id="KW-0812">Transmembrane</keyword>
<dbReference type="Pfam" id="PF22331">
    <property type="entry name" value="Sas-6-like_oligomerization"/>
    <property type="match status" value="1"/>
</dbReference>
<keyword evidence="12" id="KW-1185">Reference proteome</keyword>
<feature type="coiled-coil region" evidence="7">
    <location>
        <begin position="191"/>
        <end position="490"/>
    </location>
</feature>
<evidence type="ECO:0000256" key="9">
    <source>
        <dbReference type="SAM" id="Phobius"/>
    </source>
</evidence>
<dbReference type="Gene3D" id="3.30.200.20">
    <property type="entry name" value="Phosphorylase Kinase, domain 1"/>
    <property type="match status" value="1"/>
</dbReference>
<dbReference type="GO" id="GO:0004672">
    <property type="term" value="F:protein kinase activity"/>
    <property type="evidence" value="ECO:0007669"/>
    <property type="project" value="InterPro"/>
</dbReference>
<evidence type="ECO:0000256" key="7">
    <source>
        <dbReference type="SAM" id="Coils"/>
    </source>
</evidence>
<reference evidence="11" key="1">
    <citation type="journal article" date="2020" name="bioRxiv">
        <title>Comparative genomics of Chlamydomonas.</title>
        <authorList>
            <person name="Craig R.J."/>
            <person name="Hasan A.R."/>
            <person name="Ness R.W."/>
            <person name="Keightley P.D."/>
        </authorList>
    </citation>
    <scope>NUCLEOTIDE SEQUENCE</scope>
    <source>
        <strain evidence="11">SAG 7.73</strain>
    </source>
</reference>
<dbReference type="Gene3D" id="1.10.510.10">
    <property type="entry name" value="Transferase(Phosphotransferase) domain 1"/>
    <property type="match status" value="1"/>
</dbReference>
<feature type="domain" description="Protein kinase" evidence="10">
    <location>
        <begin position="1661"/>
        <end position="2077"/>
    </location>
</feature>
<evidence type="ECO:0000256" key="2">
    <source>
        <dbReference type="ARBA" id="ARBA00022490"/>
    </source>
</evidence>
<evidence type="ECO:0000256" key="8">
    <source>
        <dbReference type="SAM" id="MobiDB-lite"/>
    </source>
</evidence>
<keyword evidence="2" id="KW-0963">Cytoplasm</keyword>
<dbReference type="GO" id="GO:0005524">
    <property type="term" value="F:ATP binding"/>
    <property type="evidence" value="ECO:0007669"/>
    <property type="project" value="UniProtKB-UniRule"/>
</dbReference>
<dbReference type="InterPro" id="IPR011009">
    <property type="entry name" value="Kinase-like_dom_sf"/>
</dbReference>
<dbReference type="InterPro" id="IPR001245">
    <property type="entry name" value="Ser-Thr/Tyr_kinase_cat_dom"/>
</dbReference>
<feature type="compositionally biased region" description="Low complexity" evidence="8">
    <location>
        <begin position="1602"/>
        <end position="1627"/>
    </location>
</feature>
<dbReference type="OrthoDB" id="49058at2759"/>
<keyword evidence="9" id="KW-0472">Membrane</keyword>
<dbReference type="PANTHER" id="PTHR44281:SF2">
    <property type="entry name" value="SPINDLE ASSEMBLY ABNORMAL PROTEIN 6 HOMOLOG"/>
    <property type="match status" value="1"/>
</dbReference>
<dbReference type="Pfam" id="PF16531">
    <property type="entry name" value="SAS-6_N"/>
    <property type="match status" value="1"/>
</dbReference>
<dbReference type="Proteomes" id="UP000650467">
    <property type="component" value="Unassembled WGS sequence"/>
</dbReference>
<sequence>MPLLLDDDPKAQTGFDLSTATTLFWRPVPVHVKQQDREDVQEELTFRILTGVAKQNHNLRILRIHISSDNDLFFLHTLEVSEEDFQSLKNDQGILVDFASFPGKIISLLEKCILAQPGDSPRFQAVLTIRGGESVFKIVEINDFKQLPHITLAFRPGNDSVVKQFLAFRLSEVKGTCHDLSDDLSRTRDDRDSTAAQLAQCRQQLADLREQYDKHMLEVQAQAKTQQATAHEERMREKSHLKDQFEKERAEMEGRYRDQIAALNTRLGELDTENRKLREVKYELDTKVSEFSHKLGSSEGSNRSLEEETARLRSLNQQLSSSKHELEIQLNEAKAKVLALEEKAQSQGDVIEQQRGRLREMEASLRQTEQRCADLRDTLAAAEGRAKEAQAEVLKGSQAIEKLTNDLRLAKEKTKRKAAIILRQEEELQEREQSLANATRDVGVLGQQAESLRKDLASLQSENDSLRSKLEDSKQQLQSNEQMIRWLNQQVTEAQLHASGATVAGSRYTFRPSAALPGSMPPPSVAATPAMGLLAAPGPSTAYKPGLGTASRYTSTLGATGHTPGLNTAGTAVAGGAPTGGSYGVGDSSYRLGVGSTYVSSVGAGGFGGSVGGGGNVGGTASAVGTTTGVGSALGTYRSSYGASAQPSPGGAGAGLSSTLTTPAVNRFAAGSYSSVSSSLSFGGGLGTARGVDATPAASKYGLGFSSASAGIVGTVGAGVGGGGADAQRAADAVAAGSLQLTANAVWDFEGKAGMLAARPGTAVSLSCLTALNATVAVPSAAVGSVFLQPTALDLSAASGLSMAGVSLSTDCGTVLAYQQYLCTSLRAAGSLTVDSGVVRFSRWRDGFTSLDNVTLTCPTSAGVAAAAVPCRLVSVQTAAELLEAFTVHAAAAAAVAANLTVIVATNLSISNRTWPLGAPVPVATNVTITGSGLLTRPVLDLGQLTDAWSLGPAAAVWLQHLSLVNLSPMYYSPGYVFSQFGMMSERVWAFRRFSRQVHISNVTLVVPVDELAYTRYWLTWLVSPDPDANAKASWLKVVDIHVSSVNATGVYYDRSATFTTSYSTVRLTSTLGDYPLLPRAPSVLRQLLADQTPLTAVNPVANSTDLLVSGVYYDRSATFTTSYSTVRLTSTLGDYPLLPRAPSVLRQLLADQTPLTAVNPVANSTDLLLALLPNNSVPDDAARRWVFFTSNMSLADGDVWPQAGVIIPGSNVMGVGPVAQAVTLGLAGQVGALVVPSGATLTLRGVVLNELAPRSNATVWNAADPLAVLSSPLWGVSLAAGAGKTRLEDCTLVVSAEEMRLLQQALGGSVGAAQAGRPFSPGLVAAVQSFFSAVELRQATEAQQLVVASASTDQYTLLNVTLRPATLSDGKRGAANLTAVSGVYAEETPADGSSSGLAGWEVGVIGGCVVGGVLLLAAVAAFLYMRRRRRAGGSGAMAGPQGAYEKYLRGSGGVGNRTPGGADRDSGVQPSQEQLTNSSQVLRPGARNSDLDAAMAAAGATVGVKGSGADTASGVGLAGRSSASNTGITATHSSSQGVSGGPSGSIVPSLPDHHHRALAHSGGPATLPHRGPSQGTDSFNQPPSASGLGHHGPAGSGPAGAMGSTRSSTPSTGAQGSAAATASSSAKDNMDAQTPTHSAPIAQMHAMIAAFGRDFNDQQLKVHVLIGKGAHGTVYRGTWRGLSVAVKSMVFGPDDHARHQQRPLMEAAISSNLVHPNIVTTYSYELREVQHELASLSPELSQQGGGWRLLIIQEFCDAGPLRRLADCGFFLTPPKQAPPAAPALAPARKLKLPGMSSLLRKEASSGASAPGDASNMHALAVRTGALAGGKLYGSSGKTAGSLRSEAAPARQHTSAGSEAAVEGIQQAGASVPSPPGDAPTDAPGHQGHTRPLLEDVPADVAGGRPASSLQAALRYVEAALQIARGLQHIHDKNIVHGDLNPNNVLLMRAPGTALGFCLKVSDFGLSVRVGEGQSHLSNLFQGTPYYCAPEVLLSGKIGKSADLYSLGIMLWELQNGTRPPWRMGVRVRTYPSLNTGELEFGPDTPPRYARLARECFSSSKDTRPTITVVTSTLSSIQCELEAEL</sequence>